<evidence type="ECO:0000256" key="2">
    <source>
        <dbReference type="ARBA" id="ARBA00005695"/>
    </source>
</evidence>
<dbReference type="CDD" id="cd08504">
    <property type="entry name" value="PBP2_OppA"/>
    <property type="match status" value="1"/>
</dbReference>
<feature type="domain" description="Solute-binding protein family 5" evidence="9">
    <location>
        <begin position="78"/>
        <end position="520"/>
    </location>
</feature>
<feature type="signal peptide" evidence="8">
    <location>
        <begin position="1"/>
        <end position="22"/>
    </location>
</feature>
<comment type="similarity">
    <text evidence="2">Belongs to the bacterial solute-binding protein 5 family.</text>
</comment>
<evidence type="ECO:0000256" key="6">
    <source>
        <dbReference type="ARBA" id="ARBA00022927"/>
    </source>
</evidence>
<comment type="subcellular location">
    <subcellularLocation>
        <location evidence="1">Cell membrane</location>
        <topology evidence="1">Lipid-anchor</topology>
    </subcellularLocation>
</comment>
<reference evidence="10 11" key="1">
    <citation type="submission" date="2016-10" db="EMBL/GenBank/DDBJ databases">
        <authorList>
            <person name="de Groot N.N."/>
        </authorList>
    </citation>
    <scope>NUCLEOTIDE SEQUENCE [LARGE SCALE GENOMIC DNA]</scope>
    <source>
        <strain evidence="10 11">Sb09</strain>
    </source>
</reference>
<evidence type="ECO:0000256" key="5">
    <source>
        <dbReference type="ARBA" id="ARBA00022856"/>
    </source>
</evidence>
<dbReference type="InterPro" id="IPR039424">
    <property type="entry name" value="SBP_5"/>
</dbReference>
<gene>
    <name evidence="10" type="ORF">SAMN05216400_1161</name>
</gene>
<dbReference type="PANTHER" id="PTHR30290">
    <property type="entry name" value="PERIPLASMIC BINDING COMPONENT OF ABC TRANSPORTER"/>
    <property type="match status" value="1"/>
</dbReference>
<keyword evidence="3" id="KW-0813">Transport</keyword>
<dbReference type="Pfam" id="PF00496">
    <property type="entry name" value="SBP_bac_5"/>
    <property type="match status" value="1"/>
</dbReference>
<dbReference type="Gene3D" id="3.90.76.10">
    <property type="entry name" value="Dipeptide-binding Protein, Domain 1"/>
    <property type="match status" value="1"/>
</dbReference>
<dbReference type="PROSITE" id="PS51257">
    <property type="entry name" value="PROKAR_LIPOPROTEIN"/>
    <property type="match status" value="1"/>
</dbReference>
<accession>A0A1G9LK42</accession>
<dbReference type="Proteomes" id="UP000183162">
    <property type="component" value="Unassembled WGS sequence"/>
</dbReference>
<dbReference type="AlphaFoldDB" id="A0A1G9LK42"/>
<dbReference type="InterPro" id="IPR000914">
    <property type="entry name" value="SBP_5_dom"/>
</dbReference>
<evidence type="ECO:0000259" key="9">
    <source>
        <dbReference type="Pfam" id="PF00496"/>
    </source>
</evidence>
<feature type="coiled-coil region" evidence="7">
    <location>
        <begin position="628"/>
        <end position="659"/>
    </location>
</feature>
<dbReference type="EMBL" id="FNGX01000003">
    <property type="protein sequence ID" value="SDL62332.1"/>
    <property type="molecule type" value="Genomic_DNA"/>
</dbReference>
<name>A0A1G9LK42_STREI</name>
<dbReference type="InterPro" id="IPR030678">
    <property type="entry name" value="Peptide/Ni-bd"/>
</dbReference>
<keyword evidence="7" id="KW-0175">Coiled coil</keyword>
<dbReference type="Gene3D" id="3.10.105.10">
    <property type="entry name" value="Dipeptide-binding Protein, Domain 3"/>
    <property type="match status" value="1"/>
</dbReference>
<dbReference type="PIRSF" id="PIRSF002741">
    <property type="entry name" value="MppA"/>
    <property type="match status" value="1"/>
</dbReference>
<sequence>MNKRGKWILSAGVVLLSTSVLAACGNGKTSSSATSTYNYVYNSEPVSLDYIKMNQTGTSNITANLIDGLLENDQYGDLIPSLAKDWKVSADGLTYTYTIRDDAKWYTADGEEYADVTAEDFVTGLKHAADVESEALYIVQDSIKGLQDYIDGKTKDFSTVGVKAVDDHTVQYTLNAPESYWNSKLTYGIMCPVNADFLKSKGNDFGKQTDPESLLYNGPYLLKSITAKSSMEFEKNPNYWDADNVHIDDVKLTYFDGSDQDSLFNNFDEGSYTSAALYPSSPSYKTAEKKYSDNIIYAQQDASTFMIYFNLNRTLHNLSDKTDAQLSDSNKAMNNKDFRQAVTFAFDRGSWNAQTAGEEAKNKALRNSLVPPAFVQVDGKEFGDVVKSDLASYGDEWKDVDLTDAQDGLYSPDKAKAEFAKAKSALESEGVSFPIQLDFPVAQTDNDSVQRAQSLKQSVESNLGKENVVINLKQVTEDEYLSATYQAESPEQNDYDLGFSGWTPDYSDPSSYLDIFGTGKTAAMTYRLGISSDNDALIKSTGLDQYQSLLDEANALKDSDQVDQRYETYAKAQAWLTDSALAIPTVTNGARPQVTREKPFSRAWSYVGIKGGAYQYKYRKLQDKPVTAKEYEKARNKWLNDKEKANEKAAKELAKHVEK</sequence>
<dbReference type="GO" id="GO:0015833">
    <property type="term" value="P:peptide transport"/>
    <property type="evidence" value="ECO:0007669"/>
    <property type="project" value="UniProtKB-KW"/>
</dbReference>
<evidence type="ECO:0000256" key="4">
    <source>
        <dbReference type="ARBA" id="ARBA00022729"/>
    </source>
</evidence>
<protein>
    <submittedName>
        <fullName evidence="10">Oligopeptide transport system substrate-binding protein</fullName>
    </submittedName>
</protein>
<proteinExistence type="inferred from homology"/>
<evidence type="ECO:0000256" key="8">
    <source>
        <dbReference type="SAM" id="SignalP"/>
    </source>
</evidence>
<dbReference type="OrthoDB" id="403896at2"/>
<evidence type="ECO:0000256" key="7">
    <source>
        <dbReference type="SAM" id="Coils"/>
    </source>
</evidence>
<keyword evidence="6" id="KW-0653">Protein transport</keyword>
<dbReference type="GO" id="GO:0043190">
    <property type="term" value="C:ATP-binding cassette (ABC) transporter complex"/>
    <property type="evidence" value="ECO:0007669"/>
    <property type="project" value="InterPro"/>
</dbReference>
<evidence type="ECO:0000313" key="10">
    <source>
        <dbReference type="EMBL" id="SDL62332.1"/>
    </source>
</evidence>
<dbReference type="InterPro" id="IPR023765">
    <property type="entry name" value="SBP_5_CS"/>
</dbReference>
<dbReference type="PROSITE" id="PS01040">
    <property type="entry name" value="SBP_BACTERIAL_5"/>
    <property type="match status" value="1"/>
</dbReference>
<keyword evidence="5" id="KW-0571">Peptide transport</keyword>
<organism evidence="10 11">
    <name type="scientific">Streptococcus equinus</name>
    <name type="common">Streptococcus bovis</name>
    <dbReference type="NCBI Taxonomy" id="1335"/>
    <lineage>
        <taxon>Bacteria</taxon>
        <taxon>Bacillati</taxon>
        <taxon>Bacillota</taxon>
        <taxon>Bacilli</taxon>
        <taxon>Lactobacillales</taxon>
        <taxon>Streptococcaceae</taxon>
        <taxon>Streptococcus</taxon>
    </lineage>
</organism>
<evidence type="ECO:0000256" key="1">
    <source>
        <dbReference type="ARBA" id="ARBA00004193"/>
    </source>
</evidence>
<dbReference type="PANTHER" id="PTHR30290:SF10">
    <property type="entry name" value="PERIPLASMIC OLIGOPEPTIDE-BINDING PROTEIN-RELATED"/>
    <property type="match status" value="1"/>
</dbReference>
<feature type="chain" id="PRO_5039428988" evidence="8">
    <location>
        <begin position="23"/>
        <end position="659"/>
    </location>
</feature>
<dbReference type="GO" id="GO:1904680">
    <property type="term" value="F:peptide transmembrane transporter activity"/>
    <property type="evidence" value="ECO:0007669"/>
    <property type="project" value="TreeGrafter"/>
</dbReference>
<keyword evidence="4 8" id="KW-0732">Signal</keyword>
<evidence type="ECO:0000313" key="11">
    <source>
        <dbReference type="Proteomes" id="UP000183162"/>
    </source>
</evidence>
<dbReference type="SUPFAM" id="SSF53850">
    <property type="entry name" value="Periplasmic binding protein-like II"/>
    <property type="match status" value="1"/>
</dbReference>
<dbReference type="Gene3D" id="3.40.190.10">
    <property type="entry name" value="Periplasmic binding protein-like II"/>
    <property type="match status" value="1"/>
</dbReference>
<dbReference type="GO" id="GO:0042597">
    <property type="term" value="C:periplasmic space"/>
    <property type="evidence" value="ECO:0007669"/>
    <property type="project" value="UniProtKB-ARBA"/>
</dbReference>
<dbReference type="RefSeq" id="WP_074566908.1">
    <property type="nucleotide sequence ID" value="NZ_FNGX01000003.1"/>
</dbReference>
<evidence type="ECO:0000256" key="3">
    <source>
        <dbReference type="ARBA" id="ARBA00022448"/>
    </source>
</evidence>
<dbReference type="GO" id="GO:0015031">
    <property type="term" value="P:protein transport"/>
    <property type="evidence" value="ECO:0007669"/>
    <property type="project" value="UniProtKB-KW"/>
</dbReference>